<proteinExistence type="predicted"/>
<gene>
    <name evidence="1" type="ORF">CP97_09795</name>
</gene>
<dbReference type="EMBL" id="CP011310">
    <property type="protein sequence ID" value="AKQ42250.1"/>
    <property type="molecule type" value="Genomic_DNA"/>
</dbReference>
<reference evidence="1 2" key="1">
    <citation type="journal article" date="2015" name="Int. J. Syst. Evol. Microbiol.">
        <title>Erythrobacter atlanticus sp. nov., a bacterium from ocean sediment able to degrade polycyclic aromatic hydrocarbons.</title>
        <authorList>
            <person name="Zhuang L."/>
            <person name="Liu Y."/>
            <person name="Wang L."/>
            <person name="Wang W."/>
            <person name="Shao Z."/>
        </authorList>
    </citation>
    <scope>NUCLEOTIDE SEQUENCE [LARGE SCALE GENOMIC DNA]</scope>
    <source>
        <strain evidence="2">s21-N3</strain>
    </source>
</reference>
<protein>
    <recommendedName>
        <fullName evidence="3">TPR repeat protein</fullName>
    </recommendedName>
</protein>
<dbReference type="InterPro" id="IPR011990">
    <property type="entry name" value="TPR-like_helical_dom_sf"/>
</dbReference>
<dbReference type="PROSITE" id="PS51257">
    <property type="entry name" value="PROKAR_LIPOPROTEIN"/>
    <property type="match status" value="1"/>
</dbReference>
<organism evidence="1 2">
    <name type="scientific">Aurantiacibacter atlanticus</name>
    <dbReference type="NCBI Taxonomy" id="1648404"/>
    <lineage>
        <taxon>Bacteria</taxon>
        <taxon>Pseudomonadati</taxon>
        <taxon>Pseudomonadota</taxon>
        <taxon>Alphaproteobacteria</taxon>
        <taxon>Sphingomonadales</taxon>
        <taxon>Erythrobacteraceae</taxon>
        <taxon>Aurantiacibacter</taxon>
    </lineage>
</organism>
<dbReference type="Gene3D" id="1.25.40.10">
    <property type="entry name" value="Tetratricopeptide repeat domain"/>
    <property type="match status" value="1"/>
</dbReference>
<dbReference type="AlphaFoldDB" id="A0A0H4VD36"/>
<evidence type="ECO:0000313" key="2">
    <source>
        <dbReference type="Proteomes" id="UP000059113"/>
    </source>
</evidence>
<accession>A0A0H4VD36</accession>
<name>A0A0H4VD36_9SPHN</name>
<dbReference type="STRING" id="1648404.CP97_09795"/>
<dbReference type="PATRIC" id="fig|1648404.4.peg.2041"/>
<evidence type="ECO:0000313" key="1">
    <source>
        <dbReference type="EMBL" id="AKQ42250.1"/>
    </source>
</evidence>
<dbReference type="KEGG" id="ery:CP97_09795"/>
<dbReference type="OrthoDB" id="7403403at2"/>
<reference evidence="2" key="2">
    <citation type="submission" date="2015-04" db="EMBL/GenBank/DDBJ databases">
        <title>The complete genome sequence of Erythrobacter sp. s21-N3.</title>
        <authorList>
            <person name="Zhuang L."/>
            <person name="Liu Y."/>
            <person name="Shao Z."/>
        </authorList>
    </citation>
    <scope>NUCLEOTIDE SEQUENCE [LARGE SCALE GENOMIC DNA]</scope>
    <source>
        <strain evidence="2">s21-N3</strain>
    </source>
</reference>
<dbReference type="Pfam" id="PF13432">
    <property type="entry name" value="TPR_16"/>
    <property type="match status" value="1"/>
</dbReference>
<dbReference type="SUPFAM" id="SSF48452">
    <property type="entry name" value="TPR-like"/>
    <property type="match status" value="2"/>
</dbReference>
<sequence length="382" mass="41342">MKTGQRLSRISVFVFAVASSIALGGCSFMQSDPLAEAQEHFAGQDYVSAQIDVLAALQEDASDPTALELLARIQLAMGRGADANLTLDRLKDAGVLPADAALIEAEALLQSGNHRAALTLLRGREGAESWRLRALAAAMAGDNDGALRAFAMGKGANGDKRRLFVAEANHHLARNDVDAARPAVRQAQLLAPDNVETLYVSARLAEQEGEPELAARAYMAIIKRFPADKPALLGAIQTLDMIGRIDLVRDLIARGRTAYPEDVEFLYLEASLQAFDGNWFNVRKMLQQHEAMVIEHDKARGLYGQAMLELGQLEQARAQLAPLHRRYPDNVAYARVLTRTLIASGEHAAAYAIIGPFAGRRDAAIIDRQLAEEAARGRASAS</sequence>
<evidence type="ECO:0008006" key="3">
    <source>
        <dbReference type="Google" id="ProtNLM"/>
    </source>
</evidence>
<dbReference type="RefSeq" id="WP_048885781.1">
    <property type="nucleotide sequence ID" value="NZ_CP011310.1"/>
</dbReference>
<dbReference type="Pfam" id="PF14559">
    <property type="entry name" value="TPR_19"/>
    <property type="match status" value="1"/>
</dbReference>
<dbReference type="Proteomes" id="UP000059113">
    <property type="component" value="Chromosome"/>
</dbReference>
<keyword evidence="2" id="KW-1185">Reference proteome</keyword>